<accession>A0A2P2N663</accession>
<reference evidence="1" key="1">
    <citation type="submission" date="2018-02" db="EMBL/GenBank/DDBJ databases">
        <title>Rhizophora mucronata_Transcriptome.</title>
        <authorList>
            <person name="Meera S.P."/>
            <person name="Sreeshan A."/>
            <person name="Augustine A."/>
        </authorList>
    </citation>
    <scope>NUCLEOTIDE SEQUENCE</scope>
    <source>
        <tissue evidence="1">Leaf</tissue>
    </source>
</reference>
<evidence type="ECO:0000313" key="1">
    <source>
        <dbReference type="EMBL" id="MBX37994.1"/>
    </source>
</evidence>
<proteinExistence type="predicted"/>
<dbReference type="AlphaFoldDB" id="A0A2P2N663"/>
<protein>
    <submittedName>
        <fullName evidence="1">Uncharacterized protein</fullName>
    </submittedName>
</protein>
<name>A0A2P2N663_RHIMU</name>
<dbReference type="EMBL" id="GGEC01057510">
    <property type="protein sequence ID" value="MBX37994.1"/>
    <property type="molecule type" value="Transcribed_RNA"/>
</dbReference>
<organism evidence="1">
    <name type="scientific">Rhizophora mucronata</name>
    <name type="common">Asiatic mangrove</name>
    <dbReference type="NCBI Taxonomy" id="61149"/>
    <lineage>
        <taxon>Eukaryota</taxon>
        <taxon>Viridiplantae</taxon>
        <taxon>Streptophyta</taxon>
        <taxon>Embryophyta</taxon>
        <taxon>Tracheophyta</taxon>
        <taxon>Spermatophyta</taxon>
        <taxon>Magnoliopsida</taxon>
        <taxon>eudicotyledons</taxon>
        <taxon>Gunneridae</taxon>
        <taxon>Pentapetalae</taxon>
        <taxon>rosids</taxon>
        <taxon>fabids</taxon>
        <taxon>Malpighiales</taxon>
        <taxon>Rhizophoraceae</taxon>
        <taxon>Rhizophora</taxon>
    </lineage>
</organism>
<sequence length="26" mass="2881">MIWLSESTVYLSGDVGSQIRNLILVS</sequence>